<accession>A0ABS7G5K2</accession>
<dbReference type="Proteomes" id="UP000812961">
    <property type="component" value="Unassembled WGS sequence"/>
</dbReference>
<evidence type="ECO:0000313" key="2">
    <source>
        <dbReference type="EMBL" id="MBW8682931.1"/>
    </source>
</evidence>
<dbReference type="EMBL" id="JAICCF010000001">
    <property type="protein sequence ID" value="MBW8682931.1"/>
    <property type="molecule type" value="Genomic_DNA"/>
</dbReference>
<feature type="domain" description="CHAT" evidence="1">
    <location>
        <begin position="14"/>
        <end position="179"/>
    </location>
</feature>
<reference evidence="2 3" key="1">
    <citation type="submission" date="2021-08" db="EMBL/GenBank/DDBJ databases">
        <title>The genome sequence of Chitinophaga sp. B61.</title>
        <authorList>
            <person name="Zhang X."/>
        </authorList>
    </citation>
    <scope>NUCLEOTIDE SEQUENCE [LARGE SCALE GENOMIC DNA]</scope>
    <source>
        <strain evidence="2 3">B61</strain>
    </source>
</reference>
<protein>
    <submittedName>
        <fullName evidence="2">CHAT domain-containing protein</fullName>
    </submittedName>
</protein>
<dbReference type="RefSeq" id="WP_220248165.1">
    <property type="nucleotide sequence ID" value="NZ_JAICCF010000001.1"/>
</dbReference>
<gene>
    <name evidence="2" type="ORF">K1Y79_01175</name>
</gene>
<comment type="caution">
    <text evidence="2">The sequence shown here is derived from an EMBL/GenBank/DDBJ whole genome shotgun (WGS) entry which is preliminary data.</text>
</comment>
<dbReference type="InterPro" id="IPR024983">
    <property type="entry name" value="CHAT_dom"/>
</dbReference>
<proteinExistence type="predicted"/>
<evidence type="ECO:0000313" key="3">
    <source>
        <dbReference type="Proteomes" id="UP000812961"/>
    </source>
</evidence>
<organism evidence="2 3">
    <name type="scientific">Chitinophaga rhizophila</name>
    <dbReference type="NCBI Taxonomy" id="2866212"/>
    <lineage>
        <taxon>Bacteria</taxon>
        <taxon>Pseudomonadati</taxon>
        <taxon>Bacteroidota</taxon>
        <taxon>Chitinophagia</taxon>
        <taxon>Chitinophagales</taxon>
        <taxon>Chitinophagaceae</taxon>
        <taxon>Chitinophaga</taxon>
    </lineage>
</organism>
<evidence type="ECO:0000259" key="1">
    <source>
        <dbReference type="Pfam" id="PF12770"/>
    </source>
</evidence>
<sequence length="690" mass="80059">MARIALLAYANDMKEEPLHYVEQEIKEVNLYFGNIKNHLNPDILISATKEDLFRYFADHGPDIEILHFSGHGNSMALFFTKDGVFRKEGLAELMTFAPHLKLVFLNACASREIVEVLHTPEPAQPQKGVPIVIGTHRPVYDKVASEFSIYFYTALTKSWPIGKAFDFAKTFVLSGEHFALFPKGTNRYVGLKRAAVMDDDEDEADDNGIFPWGLYYKTGITDEWSVTQYLHDKYEDNIKYAPNDDLIRALAYNASRLYSTLAKEKDQLIAALYDKADLGRKELDIEMENINDRFNRRNLQLKEINDLYAAYIRDPQGLSDIADKLINTFPLPLGKLLQRMYSFSKENLRTEDDYAEFLELQLNFYEILVKLAAATILSDLLEVYGLKEKYNRKVVLNPIQKEIILSYFRQTKDTEQDFDYTSFIEVISQVLKENLKDETEIDAFVKEYLHFERINTYENNFFNSHMVIKGIKAKIPSLNTTAAYIHHCKLIEQGLINLLKELFFILQYKMVVIKNVEAIRKRNVLAKTYFHRYMLLEQRISDRMEVMELQSLPEYAESYSVILVKEIYRMFEYLSLSPFLIDRNVLCEYDGVDLYFYNYTEGNGIVYKSLTSNERLMHILPETQEIDLGAATISKTTLPFIEEMGSKTDREKNRITNRLLQLHAEFGYYRSKIAATPATVESTTPINSQP</sequence>
<name>A0ABS7G5K2_9BACT</name>
<keyword evidence="3" id="KW-1185">Reference proteome</keyword>
<dbReference type="Pfam" id="PF12770">
    <property type="entry name" value="CHAT"/>
    <property type="match status" value="1"/>
</dbReference>